<organism evidence="7 8">
    <name type="scientific">Brooklawnia propionicigenes</name>
    <dbReference type="NCBI Taxonomy" id="3041175"/>
    <lineage>
        <taxon>Bacteria</taxon>
        <taxon>Bacillati</taxon>
        <taxon>Actinomycetota</taxon>
        <taxon>Actinomycetes</taxon>
        <taxon>Propionibacteriales</taxon>
        <taxon>Propionibacteriaceae</taxon>
        <taxon>Brooklawnia</taxon>
    </lineage>
</organism>
<dbReference type="AlphaFoldDB" id="A0AAN0MFG8"/>
<dbReference type="SUPFAM" id="SSF51735">
    <property type="entry name" value="NAD(P)-binding Rossmann-fold domains"/>
    <property type="match status" value="1"/>
</dbReference>
<evidence type="ECO:0000256" key="3">
    <source>
        <dbReference type="ARBA" id="ARBA00023027"/>
    </source>
</evidence>
<protein>
    <submittedName>
        <fullName evidence="7">NAD(P)-dependent oxidoreductase</fullName>
    </submittedName>
</protein>
<dbReference type="InterPro" id="IPR008927">
    <property type="entry name" value="6-PGluconate_DH-like_C_sf"/>
</dbReference>
<evidence type="ECO:0000259" key="6">
    <source>
        <dbReference type="Pfam" id="PF14833"/>
    </source>
</evidence>
<reference evidence="7" key="1">
    <citation type="journal article" date="2024" name="Int. J. Syst. Evol. Microbiol.">
        <title>Brooklawnia propionicigenes sp. nov., a facultatively anaerobic, propionate-producing bacterium isolated from a methanogenic reactor treating waste from cattle farms.</title>
        <authorList>
            <person name="Akita Y."/>
            <person name="Ueki A."/>
            <person name="Tonouchi A."/>
            <person name="Sugawara Y."/>
            <person name="Honma S."/>
            <person name="Kaku N."/>
            <person name="Ueki K."/>
        </authorList>
    </citation>
    <scope>NUCLEOTIDE SEQUENCE</scope>
    <source>
        <strain evidence="7">SH051</strain>
    </source>
</reference>
<keyword evidence="2" id="KW-0560">Oxidoreductase</keyword>
<dbReference type="GO" id="GO:0050661">
    <property type="term" value="F:NADP binding"/>
    <property type="evidence" value="ECO:0007669"/>
    <property type="project" value="InterPro"/>
</dbReference>
<dbReference type="Proteomes" id="UP001431656">
    <property type="component" value="Chromosome"/>
</dbReference>
<dbReference type="SUPFAM" id="SSF48179">
    <property type="entry name" value="6-phosphogluconate dehydrogenase C-terminal domain-like"/>
    <property type="match status" value="1"/>
</dbReference>
<dbReference type="InterPro" id="IPR036291">
    <property type="entry name" value="NAD(P)-bd_dom_sf"/>
</dbReference>
<evidence type="ECO:0000256" key="2">
    <source>
        <dbReference type="ARBA" id="ARBA00023002"/>
    </source>
</evidence>
<feature type="active site" evidence="4">
    <location>
        <position position="172"/>
    </location>
</feature>
<dbReference type="InterPro" id="IPR013328">
    <property type="entry name" value="6PGD_dom2"/>
</dbReference>
<accession>A0AAN0MFG8</accession>
<evidence type="ECO:0000256" key="4">
    <source>
        <dbReference type="PIRSR" id="PIRSR000103-1"/>
    </source>
</evidence>
<evidence type="ECO:0000313" key="8">
    <source>
        <dbReference type="Proteomes" id="UP001431656"/>
    </source>
</evidence>
<dbReference type="PANTHER" id="PTHR43060">
    <property type="entry name" value="3-HYDROXYISOBUTYRATE DEHYDROGENASE-LIKE 1, MITOCHONDRIAL-RELATED"/>
    <property type="match status" value="1"/>
</dbReference>
<keyword evidence="8" id="KW-1185">Reference proteome</keyword>
<name>A0AAN0MFG8_9ACTN</name>
<dbReference type="PIRSF" id="PIRSF000103">
    <property type="entry name" value="HIBADH"/>
    <property type="match status" value="1"/>
</dbReference>
<feature type="domain" description="6-phosphogluconate dehydrogenase NADP-binding" evidence="5">
    <location>
        <begin position="7"/>
        <end position="163"/>
    </location>
</feature>
<dbReference type="InterPro" id="IPR015815">
    <property type="entry name" value="HIBADH-related"/>
</dbReference>
<proteinExistence type="inferred from homology"/>
<dbReference type="PANTHER" id="PTHR43060:SF15">
    <property type="entry name" value="3-HYDROXYISOBUTYRATE DEHYDROGENASE-LIKE 1, MITOCHONDRIAL-RELATED"/>
    <property type="match status" value="1"/>
</dbReference>
<gene>
    <name evidence="7" type="ORF">brsh051_06750</name>
</gene>
<dbReference type="InterPro" id="IPR006115">
    <property type="entry name" value="6PGDH_NADP-bd"/>
</dbReference>
<dbReference type="KEGG" id="broo:brsh051_06750"/>
<keyword evidence="3" id="KW-0520">NAD</keyword>
<feature type="domain" description="3-hydroxyisobutyrate dehydrogenase-like NAD-binding" evidence="6">
    <location>
        <begin position="166"/>
        <end position="278"/>
    </location>
</feature>
<dbReference type="GO" id="GO:0051287">
    <property type="term" value="F:NAD binding"/>
    <property type="evidence" value="ECO:0007669"/>
    <property type="project" value="InterPro"/>
</dbReference>
<evidence type="ECO:0000256" key="1">
    <source>
        <dbReference type="ARBA" id="ARBA00009080"/>
    </source>
</evidence>
<dbReference type="Pfam" id="PF03446">
    <property type="entry name" value="NAD_binding_2"/>
    <property type="match status" value="1"/>
</dbReference>
<dbReference type="InterPro" id="IPR029154">
    <property type="entry name" value="HIBADH-like_NADP-bd"/>
</dbReference>
<dbReference type="Gene3D" id="1.10.1040.10">
    <property type="entry name" value="N-(1-d-carboxylethyl)-l-norvaline Dehydrogenase, domain 2"/>
    <property type="match status" value="1"/>
</dbReference>
<dbReference type="Gene3D" id="3.40.50.720">
    <property type="entry name" value="NAD(P)-binding Rossmann-like Domain"/>
    <property type="match status" value="1"/>
</dbReference>
<evidence type="ECO:0000313" key="7">
    <source>
        <dbReference type="EMBL" id="BEH01394.1"/>
    </source>
</evidence>
<evidence type="ECO:0000259" key="5">
    <source>
        <dbReference type="Pfam" id="PF03446"/>
    </source>
</evidence>
<dbReference type="Pfam" id="PF14833">
    <property type="entry name" value="NAD_binding_11"/>
    <property type="match status" value="1"/>
</dbReference>
<dbReference type="GO" id="GO:0016491">
    <property type="term" value="F:oxidoreductase activity"/>
    <property type="evidence" value="ECO:0007669"/>
    <property type="project" value="UniProtKB-KW"/>
</dbReference>
<comment type="similarity">
    <text evidence="1">Belongs to the HIBADH-related family.</text>
</comment>
<dbReference type="EMBL" id="AP028056">
    <property type="protein sequence ID" value="BEH01394.1"/>
    <property type="molecule type" value="Genomic_DNA"/>
</dbReference>
<dbReference type="RefSeq" id="WP_286267570.1">
    <property type="nucleotide sequence ID" value="NZ_AP028056.1"/>
</dbReference>
<sequence length="301" mass="31101">MSDSTKQIGFVGATGLMGHGLAKNLLLKGYPLAYTMRNRAPEGLDELGATRAADNAELGHTSDVIVICVTSAADVEQVVTQILTDPKPGLLILDASTSEPSTTYRLAELAAGKGAKFADIPLTRGPAEAEAGTVNVLVGADDELFAEVEPIVSCFADNIYRCGGVGAGHIIKLANNTAFQAALTILAEGFSVCVKSGVDPAKLIEVLGGGGFANGGTLNIMGESLKGNFDTLRFQLDNARKDVRYFSRLAADLCVPTVVGDGVHEALEIASAQGFGGEFCAALTKSQAKLNNITIQAGGQA</sequence>